<dbReference type="SMART" id="SM01411">
    <property type="entry name" value="Ephrin_rec_like"/>
    <property type="match status" value="2"/>
</dbReference>
<dbReference type="FunFam" id="2.10.25.10:FF:000143">
    <property type="entry name" value="Protein crumbs 1"/>
    <property type="match status" value="1"/>
</dbReference>
<dbReference type="SUPFAM" id="SSF57535">
    <property type="entry name" value="Complement control module/SCR domain"/>
    <property type="match status" value="1"/>
</dbReference>
<reference evidence="10" key="1">
    <citation type="journal article" date="2023" name="Mol. Biol. Evol.">
        <title>Third-Generation Sequencing Reveals the Adaptive Role of the Epigenome in Three Deep-Sea Polychaetes.</title>
        <authorList>
            <person name="Perez M."/>
            <person name="Aroh O."/>
            <person name="Sun Y."/>
            <person name="Lan Y."/>
            <person name="Juniper S.K."/>
            <person name="Young C.R."/>
            <person name="Angers B."/>
            <person name="Qian P.Y."/>
        </authorList>
    </citation>
    <scope>NUCLEOTIDE SEQUENCE</scope>
    <source>
        <strain evidence="10">R07B-5</strain>
    </source>
</reference>
<dbReference type="Pfam" id="PF07699">
    <property type="entry name" value="Ephrin_rec_like"/>
    <property type="match status" value="2"/>
</dbReference>
<dbReference type="InterPro" id="IPR009030">
    <property type="entry name" value="Growth_fac_rcpt_cys_sf"/>
</dbReference>
<dbReference type="CDD" id="cd00054">
    <property type="entry name" value="EGF_CA"/>
    <property type="match status" value="2"/>
</dbReference>
<dbReference type="SMART" id="SM00209">
    <property type="entry name" value="TSP1"/>
    <property type="match status" value="1"/>
</dbReference>
<dbReference type="GO" id="GO:0009986">
    <property type="term" value="C:cell surface"/>
    <property type="evidence" value="ECO:0007669"/>
    <property type="project" value="TreeGrafter"/>
</dbReference>
<dbReference type="SUPFAM" id="SSF57184">
    <property type="entry name" value="Growth factor receptor domain"/>
    <property type="match status" value="1"/>
</dbReference>
<feature type="disulfide bond" evidence="5">
    <location>
        <begin position="521"/>
        <end position="530"/>
    </location>
</feature>
<dbReference type="FunFam" id="2.10.50.10:FF:000018">
    <property type="entry name" value="Sushi, von Willebrand factor type A, EGF and pentraxin domain-containing 1"/>
    <property type="match status" value="1"/>
</dbReference>
<dbReference type="InterPro" id="IPR000152">
    <property type="entry name" value="EGF-type_Asp/Asn_hydroxyl_site"/>
</dbReference>
<dbReference type="InterPro" id="IPR000742">
    <property type="entry name" value="EGF"/>
</dbReference>
<dbReference type="InterPro" id="IPR035976">
    <property type="entry name" value="Sushi/SCR/CCP_sf"/>
</dbReference>
<feature type="domain" description="EGF-like" evidence="7">
    <location>
        <begin position="533"/>
        <end position="569"/>
    </location>
</feature>
<dbReference type="PANTHER" id="PTHR24046">
    <property type="entry name" value="SIGNAL PEPTIDE, CUB AND EGF-LIKE DOMAIN-CONTAINING"/>
    <property type="match status" value="1"/>
</dbReference>
<evidence type="ECO:0000256" key="3">
    <source>
        <dbReference type="ARBA" id="ARBA00023157"/>
    </source>
</evidence>
<dbReference type="PROSITE" id="PS50092">
    <property type="entry name" value="TSP1"/>
    <property type="match status" value="1"/>
</dbReference>
<keyword evidence="6" id="KW-0768">Sushi</keyword>
<gene>
    <name evidence="10" type="ORF">NP493_541g01014</name>
</gene>
<dbReference type="SUPFAM" id="SSF57196">
    <property type="entry name" value="EGF/Laminin"/>
    <property type="match status" value="2"/>
</dbReference>
<dbReference type="Pfam" id="PF00008">
    <property type="entry name" value="EGF"/>
    <property type="match status" value="2"/>
</dbReference>
<evidence type="ECO:0000259" key="8">
    <source>
        <dbReference type="PROSITE" id="PS50825"/>
    </source>
</evidence>
<dbReference type="SMART" id="SM00179">
    <property type="entry name" value="EGF_CA"/>
    <property type="match status" value="2"/>
</dbReference>
<dbReference type="FunFam" id="2.20.100.10:FF:000001">
    <property type="entry name" value="semaphorin-5A isoform X1"/>
    <property type="match status" value="1"/>
</dbReference>
<dbReference type="Pfam" id="PF02494">
    <property type="entry name" value="HYR"/>
    <property type="match status" value="1"/>
</dbReference>
<dbReference type="InterPro" id="IPR052071">
    <property type="entry name" value="SCUB_EGF-like_domain"/>
</dbReference>
<dbReference type="PROSITE" id="PS01186">
    <property type="entry name" value="EGF_2"/>
    <property type="match status" value="2"/>
</dbReference>
<dbReference type="EMBL" id="JAODUO010000541">
    <property type="protein sequence ID" value="KAK2178491.1"/>
    <property type="molecule type" value="Genomic_DNA"/>
</dbReference>
<dbReference type="InterPro" id="IPR011641">
    <property type="entry name" value="Tyr-kin_ephrin_A/B_rcpt-like"/>
</dbReference>
<comment type="caution">
    <text evidence="5">Lacks conserved residue(s) required for the propagation of feature annotation.</text>
</comment>
<evidence type="ECO:0000256" key="1">
    <source>
        <dbReference type="ARBA" id="ARBA00022536"/>
    </source>
</evidence>
<keyword evidence="1 5" id="KW-0245">EGF-like domain</keyword>
<dbReference type="Pfam" id="PF00084">
    <property type="entry name" value="Sushi"/>
    <property type="match status" value="1"/>
</dbReference>
<dbReference type="PROSITE" id="PS50923">
    <property type="entry name" value="SUSHI"/>
    <property type="match status" value="1"/>
</dbReference>
<dbReference type="GO" id="GO:0005509">
    <property type="term" value="F:calcium ion binding"/>
    <property type="evidence" value="ECO:0007669"/>
    <property type="project" value="InterPro"/>
</dbReference>
<dbReference type="Gene3D" id="2.10.50.10">
    <property type="entry name" value="Tumor Necrosis Factor Receptor, subunit A, domain 2"/>
    <property type="match status" value="2"/>
</dbReference>
<sequence length="711" mass="78326">MGPVFANCPTTLTAYTDRSRDSTVGTWPVPVVTDNVDEGITPILSKGKSPGSRIAVGMHEIQYRASDKAGNEAAPCSFTFSVLETTCPPPVKSQYKMMISCQVKLTYGHSCNFSCEPGYNMIGPGSITCERNDSTPNIGFWSEDPPQCDVKYCEKLKPPINGALAWENWIHGIQTRMYCNAKYDIPRGTATADYFVCDTTTGKWAPTDEVPDCTNKHSTTHSRLKSELQYFTGDCSSNETQLDIKQEFINALNASVHNTLCRAYPGCGIDNVEVECGPIQTRRRKRHVTYNKRRFKRDYTHELFISFDFFIELRDEPDVSAGDKWDEIEATFDEVVEVTESSIENGTLNLEIENFPMQLDTESFRFDEYELYCPPGSIAQDDRFTCAVCPTGTYFKGASDSCVNCPVGSYNDKENQTSCTPCPDGTSTLTSGARTVDKCLAMCPAGSYSNTGLNTPCGLCAVGTYQSHRNMKTCTQCPQATTTVNTGSVTTDDCQVTNNCDPDPCHSYRCKDKQNDFECQCEDGFTGKTCDIPPDYCISNICLNNATCVSGSDNYTCQCAAGFRGRYCQEEIVNGAYGKWSAWSSCTKTCGGGVQSRSRQCNDPPPDPDGLPCVGLSSDTQGCNVDMCPECVRFTQLRGLRGTRVNCSQANDGARSCTVSCRAGRTPTSKFANPYHCGPTTNYVWSHLINNPNAHLPKCTSKYDLNLFVFE</sequence>
<dbReference type="SMART" id="SM00032">
    <property type="entry name" value="CCP"/>
    <property type="match status" value="2"/>
</dbReference>
<dbReference type="Pfam" id="PF00090">
    <property type="entry name" value="TSP_1"/>
    <property type="match status" value="1"/>
</dbReference>
<keyword evidence="11" id="KW-1185">Reference proteome</keyword>
<feature type="domain" description="HYR" evidence="8">
    <location>
        <begin position="1"/>
        <end position="84"/>
    </location>
</feature>
<dbReference type="CDD" id="cd00033">
    <property type="entry name" value="CCP"/>
    <property type="match status" value="1"/>
</dbReference>
<evidence type="ECO:0000259" key="9">
    <source>
        <dbReference type="PROSITE" id="PS50923"/>
    </source>
</evidence>
<dbReference type="Gene3D" id="2.10.25.10">
    <property type="entry name" value="Laminin"/>
    <property type="match status" value="2"/>
</dbReference>
<evidence type="ECO:0000256" key="2">
    <source>
        <dbReference type="ARBA" id="ARBA00022737"/>
    </source>
</evidence>
<dbReference type="PROSITE" id="PS50825">
    <property type="entry name" value="HYR"/>
    <property type="match status" value="1"/>
</dbReference>
<evidence type="ECO:0000259" key="7">
    <source>
        <dbReference type="PROSITE" id="PS50026"/>
    </source>
</evidence>
<dbReference type="SUPFAM" id="SSF82895">
    <property type="entry name" value="TSP-1 type 1 repeat"/>
    <property type="match status" value="1"/>
</dbReference>
<protein>
    <recommendedName>
        <fullName evidence="12">Sushi, von Willebrand factor type A, EGF and pentraxin domain-containing protein 1</fullName>
    </recommendedName>
</protein>
<evidence type="ECO:0000256" key="6">
    <source>
        <dbReference type="PROSITE-ProRule" id="PRU00302"/>
    </source>
</evidence>
<feature type="disulfide bond" evidence="5">
    <location>
        <begin position="500"/>
        <end position="510"/>
    </location>
</feature>
<accession>A0AAD9KW46</accession>
<proteinExistence type="predicted"/>
<dbReference type="AlphaFoldDB" id="A0AAD9KW46"/>
<dbReference type="InterPro" id="IPR000436">
    <property type="entry name" value="Sushi_SCR_CCP_dom"/>
</dbReference>
<organism evidence="10 11">
    <name type="scientific">Ridgeia piscesae</name>
    <name type="common">Tubeworm</name>
    <dbReference type="NCBI Taxonomy" id="27915"/>
    <lineage>
        <taxon>Eukaryota</taxon>
        <taxon>Metazoa</taxon>
        <taxon>Spiralia</taxon>
        <taxon>Lophotrochozoa</taxon>
        <taxon>Annelida</taxon>
        <taxon>Polychaeta</taxon>
        <taxon>Sedentaria</taxon>
        <taxon>Canalipalpata</taxon>
        <taxon>Sabellida</taxon>
        <taxon>Siboglinidae</taxon>
        <taxon>Ridgeia</taxon>
    </lineage>
</organism>
<evidence type="ECO:0000313" key="10">
    <source>
        <dbReference type="EMBL" id="KAK2178491.1"/>
    </source>
</evidence>
<dbReference type="PROSITE" id="PS00010">
    <property type="entry name" value="ASX_HYDROXYL"/>
    <property type="match status" value="1"/>
</dbReference>
<dbReference type="PANTHER" id="PTHR24046:SF5">
    <property type="entry name" value="EGF-LIKE DOMAIN-CONTAINING PROTEIN"/>
    <property type="match status" value="1"/>
</dbReference>
<dbReference type="Gene3D" id="2.10.70.10">
    <property type="entry name" value="Complement Module, domain 1"/>
    <property type="match status" value="1"/>
</dbReference>
<dbReference type="Gene3D" id="2.20.100.10">
    <property type="entry name" value="Thrombospondin type-1 (TSP1) repeat"/>
    <property type="match status" value="1"/>
</dbReference>
<feature type="disulfide bond" evidence="5">
    <location>
        <begin position="559"/>
        <end position="568"/>
    </location>
</feature>
<dbReference type="Proteomes" id="UP001209878">
    <property type="component" value="Unassembled WGS sequence"/>
</dbReference>
<evidence type="ECO:0008006" key="12">
    <source>
        <dbReference type="Google" id="ProtNLM"/>
    </source>
</evidence>
<evidence type="ECO:0000256" key="4">
    <source>
        <dbReference type="ARBA" id="ARBA00023180"/>
    </source>
</evidence>
<keyword evidence="2" id="KW-0677">Repeat</keyword>
<comment type="caution">
    <text evidence="10">The sequence shown here is derived from an EMBL/GenBank/DDBJ whole genome shotgun (WGS) entry which is preliminary data.</text>
</comment>
<keyword evidence="4" id="KW-0325">Glycoprotein</keyword>
<feature type="domain" description="EGF-like" evidence="7">
    <location>
        <begin position="496"/>
        <end position="531"/>
    </location>
</feature>
<dbReference type="SMART" id="SM00181">
    <property type="entry name" value="EGF"/>
    <property type="match status" value="2"/>
</dbReference>
<feature type="domain" description="Sushi" evidence="9">
    <location>
        <begin position="85"/>
        <end position="150"/>
    </location>
</feature>
<dbReference type="InterPro" id="IPR003410">
    <property type="entry name" value="HYR_dom"/>
</dbReference>
<dbReference type="InterPro" id="IPR036383">
    <property type="entry name" value="TSP1_rpt_sf"/>
</dbReference>
<dbReference type="PROSITE" id="PS00022">
    <property type="entry name" value="EGF_1"/>
    <property type="match status" value="2"/>
</dbReference>
<dbReference type="PROSITE" id="PS50026">
    <property type="entry name" value="EGF_3"/>
    <property type="match status" value="2"/>
</dbReference>
<dbReference type="GO" id="GO:0005615">
    <property type="term" value="C:extracellular space"/>
    <property type="evidence" value="ECO:0007669"/>
    <property type="project" value="TreeGrafter"/>
</dbReference>
<evidence type="ECO:0000313" key="11">
    <source>
        <dbReference type="Proteomes" id="UP001209878"/>
    </source>
</evidence>
<keyword evidence="3 5" id="KW-1015">Disulfide bond</keyword>
<evidence type="ECO:0000256" key="5">
    <source>
        <dbReference type="PROSITE-ProRule" id="PRU00076"/>
    </source>
</evidence>
<dbReference type="InterPro" id="IPR001881">
    <property type="entry name" value="EGF-like_Ca-bd_dom"/>
</dbReference>
<dbReference type="GO" id="GO:0007165">
    <property type="term" value="P:signal transduction"/>
    <property type="evidence" value="ECO:0007669"/>
    <property type="project" value="TreeGrafter"/>
</dbReference>
<name>A0AAD9KW46_RIDPI</name>
<dbReference type="InterPro" id="IPR000884">
    <property type="entry name" value="TSP1_rpt"/>
</dbReference>